<dbReference type="Pfam" id="PF04433">
    <property type="entry name" value="SWIRM"/>
    <property type="match status" value="1"/>
</dbReference>
<organism evidence="2 3">
    <name type="scientific">Ascoidea rubescens DSM 1968</name>
    <dbReference type="NCBI Taxonomy" id="1344418"/>
    <lineage>
        <taxon>Eukaryota</taxon>
        <taxon>Fungi</taxon>
        <taxon>Dikarya</taxon>
        <taxon>Ascomycota</taxon>
        <taxon>Saccharomycotina</taxon>
        <taxon>Saccharomycetes</taxon>
        <taxon>Ascoideaceae</taxon>
        <taxon>Ascoidea</taxon>
    </lineage>
</organism>
<dbReference type="GO" id="GO:0003713">
    <property type="term" value="F:transcription coactivator activity"/>
    <property type="evidence" value="ECO:0007669"/>
    <property type="project" value="TreeGrafter"/>
</dbReference>
<keyword evidence="3" id="KW-1185">Reference proteome</keyword>
<dbReference type="GO" id="GO:0070210">
    <property type="term" value="C:Rpd3L-Expanded complex"/>
    <property type="evidence" value="ECO:0007669"/>
    <property type="project" value="TreeGrafter"/>
</dbReference>
<dbReference type="InterPro" id="IPR036388">
    <property type="entry name" value="WH-like_DNA-bd_sf"/>
</dbReference>
<dbReference type="STRING" id="1344418.A0A1D2VHX5"/>
<protein>
    <recommendedName>
        <fullName evidence="1">SWIRM domain-containing protein</fullName>
    </recommendedName>
</protein>
<feature type="non-terminal residue" evidence="2">
    <location>
        <position position="1"/>
    </location>
</feature>
<dbReference type="OrthoDB" id="5598695at2759"/>
<dbReference type="FunFam" id="1.10.10.10:FF:000087">
    <property type="entry name" value="Transcriptional adapter 2"/>
    <property type="match status" value="1"/>
</dbReference>
<dbReference type="SUPFAM" id="SSF46689">
    <property type="entry name" value="Homeodomain-like"/>
    <property type="match status" value="1"/>
</dbReference>
<evidence type="ECO:0000313" key="3">
    <source>
        <dbReference type="Proteomes" id="UP000095038"/>
    </source>
</evidence>
<proteinExistence type="predicted"/>
<dbReference type="PANTHER" id="PTHR12374">
    <property type="entry name" value="TRANSCRIPTIONAL ADAPTOR 2 ADA2 -RELATED"/>
    <property type="match status" value="1"/>
</dbReference>
<dbReference type="InterPro" id="IPR007526">
    <property type="entry name" value="SWIRM"/>
</dbReference>
<dbReference type="PANTHER" id="PTHR12374:SF21">
    <property type="entry name" value="SWIRM DOMAIN-CONTAINING PROTEIN FUN19-RELATED"/>
    <property type="match status" value="1"/>
</dbReference>
<dbReference type="Proteomes" id="UP000095038">
    <property type="component" value="Unassembled WGS sequence"/>
</dbReference>
<dbReference type="InParanoid" id="A0A1D2VHX5"/>
<dbReference type="PROSITE" id="PS50934">
    <property type="entry name" value="SWIRM"/>
    <property type="match status" value="1"/>
</dbReference>
<dbReference type="GO" id="GO:0006338">
    <property type="term" value="P:chromatin remodeling"/>
    <property type="evidence" value="ECO:0007669"/>
    <property type="project" value="TreeGrafter"/>
</dbReference>
<gene>
    <name evidence="2" type="ORF">ASCRUDRAFT_34499</name>
</gene>
<accession>A0A1D2VHX5</accession>
<dbReference type="RefSeq" id="XP_020047553.1">
    <property type="nucleotide sequence ID" value="XM_020190526.1"/>
</dbReference>
<reference evidence="3" key="1">
    <citation type="submission" date="2016-05" db="EMBL/GenBank/DDBJ databases">
        <title>Comparative genomics of biotechnologically important yeasts.</title>
        <authorList>
            <consortium name="DOE Joint Genome Institute"/>
            <person name="Riley R."/>
            <person name="Haridas S."/>
            <person name="Wolfe K.H."/>
            <person name="Lopes M.R."/>
            <person name="Hittinger C.T."/>
            <person name="Goker M."/>
            <person name="Salamov A."/>
            <person name="Wisecaver J."/>
            <person name="Long T.M."/>
            <person name="Aerts A.L."/>
            <person name="Barry K."/>
            <person name="Choi C."/>
            <person name="Clum A."/>
            <person name="Coughlan A.Y."/>
            <person name="Deshpande S."/>
            <person name="Douglass A.P."/>
            <person name="Hanson S.J."/>
            <person name="Klenk H.-P."/>
            <person name="Labutti K."/>
            <person name="Lapidus A."/>
            <person name="Lindquist E."/>
            <person name="Lipzen A."/>
            <person name="Meier-Kolthoff J.P."/>
            <person name="Ohm R.A."/>
            <person name="Otillar R.P."/>
            <person name="Pangilinan J."/>
            <person name="Peng Y."/>
            <person name="Rokas A."/>
            <person name="Rosa C.A."/>
            <person name="Scheuner C."/>
            <person name="Sibirny A.A."/>
            <person name="Slot J.C."/>
            <person name="Stielow J.B."/>
            <person name="Sun H."/>
            <person name="Kurtzman C.P."/>
            <person name="Blackwell M."/>
            <person name="Grigoriev I.V."/>
            <person name="Jeffries T.W."/>
        </authorList>
    </citation>
    <scope>NUCLEOTIDE SEQUENCE [LARGE SCALE GENOMIC DNA]</scope>
    <source>
        <strain evidence="3">DSM 1968</strain>
    </source>
</reference>
<dbReference type="GO" id="GO:0006357">
    <property type="term" value="P:regulation of transcription by RNA polymerase II"/>
    <property type="evidence" value="ECO:0007669"/>
    <property type="project" value="TreeGrafter"/>
</dbReference>
<dbReference type="InterPro" id="IPR009057">
    <property type="entry name" value="Homeodomain-like_sf"/>
</dbReference>
<evidence type="ECO:0000259" key="1">
    <source>
        <dbReference type="PROSITE" id="PS50934"/>
    </source>
</evidence>
<sequence length="119" mass="13771">DWESVPDFCPSLSTLPNNSKCLKTEWKGQPMNIDNDPLINKLHPAEVVLASILRLPCNLYLDSKRRLFAEKVCRLKKGLLFRRTDAQKACRIDVNKASRLFAAYEKIGWLEDSNFKQYL</sequence>
<dbReference type="GeneID" id="30964162"/>
<dbReference type="EMBL" id="KV454480">
    <property type="protein sequence ID" value="ODV61246.1"/>
    <property type="molecule type" value="Genomic_DNA"/>
</dbReference>
<evidence type="ECO:0000313" key="2">
    <source>
        <dbReference type="EMBL" id="ODV61246.1"/>
    </source>
</evidence>
<dbReference type="AlphaFoldDB" id="A0A1D2VHX5"/>
<dbReference type="GO" id="GO:0003682">
    <property type="term" value="F:chromatin binding"/>
    <property type="evidence" value="ECO:0007669"/>
    <property type="project" value="TreeGrafter"/>
</dbReference>
<name>A0A1D2VHX5_9ASCO</name>
<feature type="domain" description="SWIRM" evidence="1">
    <location>
        <begin position="22"/>
        <end position="119"/>
    </location>
</feature>
<dbReference type="Gene3D" id="1.10.10.10">
    <property type="entry name" value="Winged helix-like DNA-binding domain superfamily/Winged helix DNA-binding domain"/>
    <property type="match status" value="1"/>
</dbReference>